<dbReference type="EMBL" id="JAIWYP010000013">
    <property type="protein sequence ID" value="KAH3715076.1"/>
    <property type="molecule type" value="Genomic_DNA"/>
</dbReference>
<protein>
    <submittedName>
        <fullName evidence="1">Uncharacterized protein</fullName>
    </submittedName>
</protein>
<organism evidence="1 2">
    <name type="scientific">Dreissena polymorpha</name>
    <name type="common">Zebra mussel</name>
    <name type="synonym">Mytilus polymorpha</name>
    <dbReference type="NCBI Taxonomy" id="45954"/>
    <lineage>
        <taxon>Eukaryota</taxon>
        <taxon>Metazoa</taxon>
        <taxon>Spiralia</taxon>
        <taxon>Lophotrochozoa</taxon>
        <taxon>Mollusca</taxon>
        <taxon>Bivalvia</taxon>
        <taxon>Autobranchia</taxon>
        <taxon>Heteroconchia</taxon>
        <taxon>Euheterodonta</taxon>
        <taxon>Imparidentia</taxon>
        <taxon>Neoheterodontei</taxon>
        <taxon>Myida</taxon>
        <taxon>Dreissenoidea</taxon>
        <taxon>Dreissenidae</taxon>
        <taxon>Dreissena</taxon>
    </lineage>
</organism>
<proteinExistence type="predicted"/>
<dbReference type="Proteomes" id="UP000828390">
    <property type="component" value="Unassembled WGS sequence"/>
</dbReference>
<reference evidence="1" key="2">
    <citation type="submission" date="2020-11" db="EMBL/GenBank/DDBJ databases">
        <authorList>
            <person name="McCartney M.A."/>
            <person name="Auch B."/>
            <person name="Kono T."/>
            <person name="Mallez S."/>
            <person name="Becker A."/>
            <person name="Gohl D.M."/>
            <person name="Silverstein K.A.T."/>
            <person name="Koren S."/>
            <person name="Bechman K.B."/>
            <person name="Herman A."/>
            <person name="Abrahante J.E."/>
            <person name="Garbe J."/>
        </authorList>
    </citation>
    <scope>NUCLEOTIDE SEQUENCE</scope>
    <source>
        <strain evidence="1">Duluth1</strain>
        <tissue evidence="1">Whole animal</tissue>
    </source>
</reference>
<gene>
    <name evidence="1" type="ORF">DPMN_057780</name>
</gene>
<keyword evidence="2" id="KW-1185">Reference proteome</keyword>
<comment type="caution">
    <text evidence="1">The sequence shown here is derived from an EMBL/GenBank/DDBJ whole genome shotgun (WGS) entry which is preliminary data.</text>
</comment>
<evidence type="ECO:0000313" key="2">
    <source>
        <dbReference type="Proteomes" id="UP000828390"/>
    </source>
</evidence>
<accession>A0A9D4C0J2</accession>
<sequence>MRSCLIAIVSLVPERNIHLHTDYCVIIQQGEVWKPDIALTNSNLAYTELGVPSLNVKNRYDGAVEWRPFQVCAVLI</sequence>
<evidence type="ECO:0000313" key="1">
    <source>
        <dbReference type="EMBL" id="KAH3715076.1"/>
    </source>
</evidence>
<reference evidence="1" key="1">
    <citation type="journal article" date="2019" name="bioRxiv">
        <title>The Genome of the Zebra Mussel, Dreissena polymorpha: A Resource for Invasive Species Research.</title>
        <authorList>
            <person name="McCartney M.A."/>
            <person name="Auch B."/>
            <person name="Kono T."/>
            <person name="Mallez S."/>
            <person name="Zhang Y."/>
            <person name="Obille A."/>
            <person name="Becker A."/>
            <person name="Abrahante J.E."/>
            <person name="Garbe J."/>
            <person name="Badalamenti J.P."/>
            <person name="Herman A."/>
            <person name="Mangelson H."/>
            <person name="Liachko I."/>
            <person name="Sullivan S."/>
            <person name="Sone E.D."/>
            <person name="Koren S."/>
            <person name="Silverstein K.A.T."/>
            <person name="Beckman K.B."/>
            <person name="Gohl D.M."/>
        </authorList>
    </citation>
    <scope>NUCLEOTIDE SEQUENCE</scope>
    <source>
        <strain evidence="1">Duluth1</strain>
        <tissue evidence="1">Whole animal</tissue>
    </source>
</reference>
<name>A0A9D4C0J2_DREPO</name>
<dbReference type="AlphaFoldDB" id="A0A9D4C0J2"/>